<evidence type="ECO:0000256" key="1">
    <source>
        <dbReference type="SAM" id="MobiDB-lite"/>
    </source>
</evidence>
<organism evidence="2 3">
    <name type="scientific">Erythranthe guttata</name>
    <name type="common">Yellow monkey flower</name>
    <name type="synonym">Mimulus guttatus</name>
    <dbReference type="NCBI Taxonomy" id="4155"/>
    <lineage>
        <taxon>Eukaryota</taxon>
        <taxon>Viridiplantae</taxon>
        <taxon>Streptophyta</taxon>
        <taxon>Embryophyta</taxon>
        <taxon>Tracheophyta</taxon>
        <taxon>Spermatophyta</taxon>
        <taxon>Magnoliopsida</taxon>
        <taxon>eudicotyledons</taxon>
        <taxon>Gunneridae</taxon>
        <taxon>Pentapetalae</taxon>
        <taxon>asterids</taxon>
        <taxon>lamiids</taxon>
        <taxon>Lamiales</taxon>
        <taxon>Phrymaceae</taxon>
        <taxon>Erythranthe</taxon>
    </lineage>
</organism>
<accession>A0A022QB95</accession>
<feature type="region of interest" description="Disordered" evidence="1">
    <location>
        <begin position="1"/>
        <end position="23"/>
    </location>
</feature>
<dbReference type="AlphaFoldDB" id="A0A022QB95"/>
<protein>
    <submittedName>
        <fullName evidence="2">Uncharacterized protein</fullName>
    </submittedName>
</protein>
<keyword evidence="3" id="KW-1185">Reference proteome</keyword>
<reference evidence="2 3" key="1">
    <citation type="journal article" date="2013" name="Proc. Natl. Acad. Sci. U.S.A.">
        <title>Fine-scale variation in meiotic recombination in Mimulus inferred from population shotgun sequencing.</title>
        <authorList>
            <person name="Hellsten U."/>
            <person name="Wright K.M."/>
            <person name="Jenkins J."/>
            <person name="Shu S."/>
            <person name="Yuan Y."/>
            <person name="Wessler S.R."/>
            <person name="Schmutz J."/>
            <person name="Willis J.H."/>
            <person name="Rokhsar D.S."/>
        </authorList>
    </citation>
    <scope>NUCLEOTIDE SEQUENCE [LARGE SCALE GENOMIC DNA]</scope>
    <source>
        <strain evidence="3">cv. DUN x IM62</strain>
    </source>
</reference>
<dbReference type="EMBL" id="KI632119">
    <property type="protein sequence ID" value="EYU24488.1"/>
    <property type="molecule type" value="Genomic_DNA"/>
</dbReference>
<evidence type="ECO:0000313" key="3">
    <source>
        <dbReference type="Proteomes" id="UP000030748"/>
    </source>
</evidence>
<evidence type="ECO:0000313" key="2">
    <source>
        <dbReference type="EMBL" id="EYU24488.1"/>
    </source>
</evidence>
<name>A0A022QB95_ERYGU</name>
<sequence length="74" mass="8133">MSAPIHVSSSPRPTAAPFPTHKNARPLLPAAHYFPPETPPTKPLQFAAAAVYESFSAASWRRDKVGRYRSTKNT</sequence>
<gene>
    <name evidence="2" type="ORF">MIMGU_mgv1a017451mg</name>
</gene>
<dbReference type="Proteomes" id="UP000030748">
    <property type="component" value="Unassembled WGS sequence"/>
</dbReference>
<proteinExistence type="predicted"/>